<dbReference type="EMBL" id="KN881587">
    <property type="protein sequence ID" value="KIY53775.1"/>
    <property type="molecule type" value="Genomic_DNA"/>
</dbReference>
<accession>A0A0D7APJ6</accession>
<dbReference type="PANTHER" id="PTHR31859:SF1">
    <property type="entry name" value="TETRATRICOPEPTIDE REPEAT PROTEIN 39C"/>
    <property type="match status" value="1"/>
</dbReference>
<dbReference type="InterPro" id="IPR011990">
    <property type="entry name" value="TPR-like_helical_dom_sf"/>
</dbReference>
<protein>
    <recommendedName>
        <fullName evidence="3">TPR-like protein</fullName>
    </recommendedName>
</protein>
<evidence type="ECO:0000313" key="1">
    <source>
        <dbReference type="EMBL" id="KIY53775.1"/>
    </source>
</evidence>
<dbReference type="AlphaFoldDB" id="A0A0D7APJ6"/>
<dbReference type="GO" id="GO:0005741">
    <property type="term" value="C:mitochondrial outer membrane"/>
    <property type="evidence" value="ECO:0007669"/>
    <property type="project" value="TreeGrafter"/>
</dbReference>
<dbReference type="PANTHER" id="PTHR31859">
    <property type="entry name" value="TETRATRICOPEPTIDE REPEAT PROTEIN 39 FAMILY MEMBER"/>
    <property type="match status" value="1"/>
</dbReference>
<dbReference type="Pfam" id="PF10300">
    <property type="entry name" value="Iml2-TPR_39"/>
    <property type="match status" value="1"/>
</dbReference>
<name>A0A0D7APJ6_9AGAR</name>
<proteinExistence type="predicted"/>
<dbReference type="Proteomes" id="UP000054144">
    <property type="component" value="Unassembled WGS sequence"/>
</dbReference>
<gene>
    <name evidence="1" type="ORF">FISHEDRAFT_32644</name>
</gene>
<sequence length="620" mass="69073">MAPPPIKNPYNPADALDDIPGLAYALELFLSSKMLESERYCNESDPLKERLYFGTGYAVIQCVKALMSYEDEDLLAAIQHAKHGVALATAHRRKAPFIGTRLAGYVISGGAHSSSVEWIREMTPLERHAELVYAESLFEKSLLGIVYSGDWLAFLKEILNMRTTMNIYRQLNRFLEVVDAEYAASEPDIDPHFRSGVYLGVGATHLMLSMMPPRLLSVIELFGYKGDRHKGLALLMRAGGWVSGEPEPHVGVASEGIRRSICDIALLLFHLVFSAFTFDGVDVPLANNVLNWNLKRYPHGVFFLFGAGRMALIHGRPAEAIEYYAKAMNVQSQYRNLHHISYWEMAICHLALCDPVASLRCWTKLERESTWSKAIYTYGMAVCMLESGGASRLDEVADLMQRVPELRQRIAGKSIPLEKFVARKARKFISQGRRLCLPTLEIAYLWQAIPHAPPDILTGKMLPEVRRALAALGSPTVKKSKTKVEGYWDDVCLARFLEGVCLRYVAYPDPETDVPQGDIGPALADAGAQAKAAFEAVFTHGPKIELDHHIVYFAHFEYGRLLACQGDAKGAREHFELVLSGKPLEVNPASGHKGKYSMENLLIVRTHSAVDALDSGRLRL</sequence>
<reference evidence="1 2" key="1">
    <citation type="journal article" date="2015" name="Fungal Genet. Biol.">
        <title>Evolution of novel wood decay mechanisms in Agaricales revealed by the genome sequences of Fistulina hepatica and Cylindrobasidium torrendii.</title>
        <authorList>
            <person name="Floudas D."/>
            <person name="Held B.W."/>
            <person name="Riley R."/>
            <person name="Nagy L.G."/>
            <person name="Koehler G."/>
            <person name="Ransdell A.S."/>
            <person name="Younus H."/>
            <person name="Chow J."/>
            <person name="Chiniquy J."/>
            <person name="Lipzen A."/>
            <person name="Tritt A."/>
            <person name="Sun H."/>
            <person name="Haridas S."/>
            <person name="LaButti K."/>
            <person name="Ohm R.A."/>
            <person name="Kues U."/>
            <person name="Blanchette R.A."/>
            <person name="Grigoriev I.V."/>
            <person name="Minto R.E."/>
            <person name="Hibbett D.S."/>
        </authorList>
    </citation>
    <scope>NUCLEOTIDE SEQUENCE [LARGE SCALE GENOMIC DNA]</scope>
    <source>
        <strain evidence="1 2">ATCC 64428</strain>
    </source>
</reference>
<dbReference type="GO" id="GO:0005829">
    <property type="term" value="C:cytosol"/>
    <property type="evidence" value="ECO:0007669"/>
    <property type="project" value="TreeGrafter"/>
</dbReference>
<organism evidence="1 2">
    <name type="scientific">Fistulina hepatica ATCC 64428</name>
    <dbReference type="NCBI Taxonomy" id="1128425"/>
    <lineage>
        <taxon>Eukaryota</taxon>
        <taxon>Fungi</taxon>
        <taxon>Dikarya</taxon>
        <taxon>Basidiomycota</taxon>
        <taxon>Agaricomycotina</taxon>
        <taxon>Agaricomycetes</taxon>
        <taxon>Agaricomycetidae</taxon>
        <taxon>Agaricales</taxon>
        <taxon>Fistulinaceae</taxon>
        <taxon>Fistulina</taxon>
    </lineage>
</organism>
<dbReference type="InterPro" id="IPR019412">
    <property type="entry name" value="IML2/TPR_39"/>
</dbReference>
<dbReference type="OrthoDB" id="43460at2759"/>
<keyword evidence="2" id="KW-1185">Reference proteome</keyword>
<evidence type="ECO:0000313" key="2">
    <source>
        <dbReference type="Proteomes" id="UP000054144"/>
    </source>
</evidence>
<dbReference type="SUPFAM" id="SSF48452">
    <property type="entry name" value="TPR-like"/>
    <property type="match status" value="1"/>
</dbReference>
<dbReference type="GO" id="GO:0005634">
    <property type="term" value="C:nucleus"/>
    <property type="evidence" value="ECO:0007669"/>
    <property type="project" value="TreeGrafter"/>
</dbReference>
<evidence type="ECO:0008006" key="3">
    <source>
        <dbReference type="Google" id="ProtNLM"/>
    </source>
</evidence>